<proteinExistence type="predicted"/>
<protein>
    <recommendedName>
        <fullName evidence="4">Scaffolding protein</fullName>
    </recommendedName>
</protein>
<dbReference type="AlphaFoldDB" id="A0A935M8I2"/>
<organism evidence="2 3">
    <name type="scientific">Candidatus Phosphoribacter hodrii</name>
    <dbReference type="NCBI Taxonomy" id="2953743"/>
    <lineage>
        <taxon>Bacteria</taxon>
        <taxon>Bacillati</taxon>
        <taxon>Actinomycetota</taxon>
        <taxon>Actinomycetes</taxon>
        <taxon>Micrococcales</taxon>
        <taxon>Dermatophilaceae</taxon>
        <taxon>Candidatus Phosphoribacter</taxon>
    </lineage>
</organism>
<name>A0A935M8I2_9MICO</name>
<feature type="compositionally biased region" description="Basic and acidic residues" evidence="1">
    <location>
        <begin position="151"/>
        <end position="160"/>
    </location>
</feature>
<dbReference type="Proteomes" id="UP000726105">
    <property type="component" value="Unassembled WGS sequence"/>
</dbReference>
<sequence>MPKRIRKYGVPFGLAPFGPLSTTEGEPAGGGSLKVEEKPDAGTEGAKPEGGKADDEWRSKFEGQQKVNRDLETKLNGIRDALKVAAGVDDKKADDSDVIAAVRDELAGLRHENAVEKAARRHGITDDDDLKILAAATDAEAMEILAARLAPKADEGDTKTKPGKPGTPKPDPSQGRGGGGAVRPTSVTQVMDDRRAARAKTTT</sequence>
<dbReference type="EMBL" id="JADJIB010000019">
    <property type="protein sequence ID" value="MBK7274929.1"/>
    <property type="molecule type" value="Genomic_DNA"/>
</dbReference>
<gene>
    <name evidence="2" type="ORF">IPI13_17930</name>
</gene>
<comment type="caution">
    <text evidence="2">The sequence shown here is derived from an EMBL/GenBank/DDBJ whole genome shotgun (WGS) entry which is preliminary data.</text>
</comment>
<evidence type="ECO:0000313" key="2">
    <source>
        <dbReference type="EMBL" id="MBK7274929.1"/>
    </source>
</evidence>
<evidence type="ECO:0000313" key="3">
    <source>
        <dbReference type="Proteomes" id="UP000726105"/>
    </source>
</evidence>
<accession>A0A935M8I2</accession>
<evidence type="ECO:0000256" key="1">
    <source>
        <dbReference type="SAM" id="MobiDB-lite"/>
    </source>
</evidence>
<evidence type="ECO:0008006" key="4">
    <source>
        <dbReference type="Google" id="ProtNLM"/>
    </source>
</evidence>
<feature type="region of interest" description="Disordered" evidence="1">
    <location>
        <begin position="1"/>
        <end position="65"/>
    </location>
</feature>
<feature type="compositionally biased region" description="Basic and acidic residues" evidence="1">
    <location>
        <begin position="34"/>
        <end position="65"/>
    </location>
</feature>
<feature type="region of interest" description="Disordered" evidence="1">
    <location>
        <begin position="146"/>
        <end position="203"/>
    </location>
</feature>
<reference evidence="2 3" key="1">
    <citation type="submission" date="2020-10" db="EMBL/GenBank/DDBJ databases">
        <title>Connecting structure to function with the recovery of over 1000 high-quality activated sludge metagenome-assembled genomes encoding full-length rRNA genes using long-read sequencing.</title>
        <authorList>
            <person name="Singleton C.M."/>
            <person name="Petriglieri F."/>
            <person name="Kristensen J.M."/>
            <person name="Kirkegaard R.H."/>
            <person name="Michaelsen T.Y."/>
            <person name="Andersen M.H."/>
            <person name="Karst S.M."/>
            <person name="Dueholm M.S."/>
            <person name="Nielsen P.H."/>
            <person name="Albertsen M."/>
        </authorList>
    </citation>
    <scope>NUCLEOTIDE SEQUENCE [LARGE SCALE GENOMIC DNA]</scope>
    <source>
        <strain evidence="2">Ega_18-Q3-R5-49_MAXAC.001</strain>
    </source>
</reference>